<dbReference type="Gene3D" id="2.30.42.10">
    <property type="match status" value="1"/>
</dbReference>
<comment type="similarity">
    <text evidence="1 5">Belongs to the peptidase S41A family.</text>
</comment>
<feature type="signal peptide" evidence="6">
    <location>
        <begin position="1"/>
        <end position="22"/>
    </location>
</feature>
<dbReference type="PROSITE" id="PS50106">
    <property type="entry name" value="PDZ"/>
    <property type="match status" value="1"/>
</dbReference>
<evidence type="ECO:0000313" key="9">
    <source>
        <dbReference type="Proteomes" id="UP000660047"/>
    </source>
</evidence>
<sequence length="410" mass="45502">MRKMLKKTVVTAVLASTVIGLTGCGTSGVFSGTLSGKTGSSTKITYDGNLLDADVFDKTEKIESIIDNYYYNDIDDDTIREGIYKGIMESLDDPYAQYYTKEEYAKLQEDDSGEYAGIGVTVSKDEDTGYVRAVNILEGAPAEKVDIQPDDIIVQIDDHEITTDDDLDYLVSLIRGDAGTDVTLKIYRERDKAYHDVTITREIVEYSTVSSFMIDDKIGYVRITQFIDNTDELFQKAVEELKNEGMQALMIDVRSDPGGMLTTVVNICDYLLPEGTIVSIKDKTGKVVDEYKSTDDEYLDMPMVVLTNEYSASASEILTSALKEFGAATVVGKNTYGKGIVQSVIPLGDGTAIKLTTQKYFTHDDNDIHKKGVAPDIEVDLPDDYTYEDFQGKNDSQYQKGIEVLKEKLK</sequence>
<dbReference type="GO" id="GO:0006508">
    <property type="term" value="P:proteolysis"/>
    <property type="evidence" value="ECO:0007669"/>
    <property type="project" value="UniProtKB-KW"/>
</dbReference>
<dbReference type="Pfam" id="PF03572">
    <property type="entry name" value="Peptidase_S41"/>
    <property type="match status" value="1"/>
</dbReference>
<dbReference type="CDD" id="cd07560">
    <property type="entry name" value="Peptidase_S41_CPP"/>
    <property type="match status" value="1"/>
</dbReference>
<dbReference type="GO" id="GO:0008236">
    <property type="term" value="F:serine-type peptidase activity"/>
    <property type="evidence" value="ECO:0007669"/>
    <property type="project" value="UniProtKB-KW"/>
</dbReference>
<evidence type="ECO:0000256" key="2">
    <source>
        <dbReference type="ARBA" id="ARBA00022670"/>
    </source>
</evidence>
<proteinExistence type="inferred from homology"/>
<keyword evidence="2 5" id="KW-0645">Protease</keyword>
<evidence type="ECO:0000259" key="7">
    <source>
        <dbReference type="PROSITE" id="PS50106"/>
    </source>
</evidence>
<dbReference type="InterPro" id="IPR005151">
    <property type="entry name" value="Tail-specific_protease"/>
</dbReference>
<comment type="caution">
    <text evidence="8">The sequence shown here is derived from an EMBL/GenBank/DDBJ whole genome shotgun (WGS) entry which is preliminary data.</text>
</comment>
<dbReference type="Proteomes" id="UP000660047">
    <property type="component" value="Unassembled WGS sequence"/>
</dbReference>
<keyword evidence="3 5" id="KW-0378">Hydrolase</keyword>
<dbReference type="InterPro" id="IPR036034">
    <property type="entry name" value="PDZ_sf"/>
</dbReference>
<dbReference type="CDD" id="cd06782">
    <property type="entry name" value="cpPDZ_CPP-like"/>
    <property type="match status" value="1"/>
</dbReference>
<dbReference type="Pfam" id="PF17820">
    <property type="entry name" value="PDZ_6"/>
    <property type="match status" value="1"/>
</dbReference>
<protein>
    <recommendedName>
        <fullName evidence="7">PDZ domain-containing protein</fullName>
    </recommendedName>
</protein>
<dbReference type="EMBL" id="BLYL01000011">
    <property type="protein sequence ID" value="GFO94920.1"/>
    <property type="molecule type" value="Genomic_DNA"/>
</dbReference>
<dbReference type="Pfam" id="PF22694">
    <property type="entry name" value="CtpB_N-like"/>
    <property type="match status" value="1"/>
</dbReference>
<dbReference type="RefSeq" id="WP_015533992.1">
    <property type="nucleotide sequence ID" value="NZ_BLYL01000011.1"/>
</dbReference>
<dbReference type="GO" id="GO:0030288">
    <property type="term" value="C:outer membrane-bounded periplasmic space"/>
    <property type="evidence" value="ECO:0007669"/>
    <property type="project" value="TreeGrafter"/>
</dbReference>
<evidence type="ECO:0000256" key="4">
    <source>
        <dbReference type="ARBA" id="ARBA00022825"/>
    </source>
</evidence>
<feature type="chain" id="PRO_5042540872" description="PDZ domain-containing protein" evidence="6">
    <location>
        <begin position="23"/>
        <end position="410"/>
    </location>
</feature>
<evidence type="ECO:0000256" key="1">
    <source>
        <dbReference type="ARBA" id="ARBA00009179"/>
    </source>
</evidence>
<dbReference type="InterPro" id="IPR001478">
    <property type="entry name" value="PDZ"/>
</dbReference>
<evidence type="ECO:0000256" key="6">
    <source>
        <dbReference type="SAM" id="SignalP"/>
    </source>
</evidence>
<reference evidence="8" key="1">
    <citation type="submission" date="2020-06" db="EMBL/GenBank/DDBJ databases">
        <title>Characterization of fructooligosaccharide metabolism and fructooligosaccharide-degrading enzymes in human commensal butyrate producers.</title>
        <authorList>
            <person name="Tanno H."/>
            <person name="Fujii T."/>
            <person name="Hirano K."/>
            <person name="Maeno S."/>
            <person name="Tonozuka T."/>
            <person name="Sakamoto M."/>
            <person name="Ohkuma M."/>
            <person name="Tochio T."/>
            <person name="Endo A."/>
        </authorList>
    </citation>
    <scope>NUCLEOTIDE SEQUENCE</scope>
    <source>
        <strain evidence="8">JCM 31265</strain>
    </source>
</reference>
<dbReference type="InterPro" id="IPR029045">
    <property type="entry name" value="ClpP/crotonase-like_dom_sf"/>
</dbReference>
<dbReference type="InterPro" id="IPR004447">
    <property type="entry name" value="Peptidase_S41A"/>
</dbReference>
<dbReference type="InterPro" id="IPR041489">
    <property type="entry name" value="PDZ_6"/>
</dbReference>
<dbReference type="InterPro" id="IPR055210">
    <property type="entry name" value="CtpA/B_N"/>
</dbReference>
<dbReference type="SMART" id="SM00245">
    <property type="entry name" value="TSPc"/>
    <property type="match status" value="1"/>
</dbReference>
<dbReference type="GO" id="GO:0007165">
    <property type="term" value="P:signal transduction"/>
    <property type="evidence" value="ECO:0007669"/>
    <property type="project" value="TreeGrafter"/>
</dbReference>
<evidence type="ECO:0000313" key="8">
    <source>
        <dbReference type="EMBL" id="GFO94920.1"/>
    </source>
</evidence>
<evidence type="ECO:0000256" key="3">
    <source>
        <dbReference type="ARBA" id="ARBA00022801"/>
    </source>
</evidence>
<feature type="domain" description="PDZ" evidence="7">
    <location>
        <begin position="104"/>
        <end position="190"/>
    </location>
</feature>
<accession>A0AAI9K3B6</accession>
<keyword evidence="6" id="KW-0732">Signal</keyword>
<dbReference type="PROSITE" id="PS51257">
    <property type="entry name" value="PROKAR_LIPOPROTEIN"/>
    <property type="match status" value="1"/>
</dbReference>
<dbReference type="PANTHER" id="PTHR32060:SF30">
    <property type="entry name" value="CARBOXY-TERMINAL PROCESSING PROTEASE CTPA"/>
    <property type="match status" value="1"/>
</dbReference>
<dbReference type="AlphaFoldDB" id="A0AAI9K3B6"/>
<dbReference type="SUPFAM" id="SSF50156">
    <property type="entry name" value="PDZ domain-like"/>
    <property type="match status" value="1"/>
</dbReference>
<dbReference type="PANTHER" id="PTHR32060">
    <property type="entry name" value="TAIL-SPECIFIC PROTEASE"/>
    <property type="match status" value="1"/>
</dbReference>
<keyword evidence="4 5" id="KW-0720">Serine protease</keyword>
<dbReference type="Gene3D" id="3.90.226.10">
    <property type="entry name" value="2-enoyl-CoA Hydratase, Chain A, domain 1"/>
    <property type="match status" value="1"/>
</dbReference>
<dbReference type="GO" id="GO:0004175">
    <property type="term" value="F:endopeptidase activity"/>
    <property type="evidence" value="ECO:0007669"/>
    <property type="project" value="TreeGrafter"/>
</dbReference>
<gene>
    <name evidence="8" type="ORF">COEU31_19660</name>
</gene>
<organism evidence="8 9">
    <name type="scientific">Coprococcus eutactus</name>
    <dbReference type="NCBI Taxonomy" id="33043"/>
    <lineage>
        <taxon>Bacteria</taxon>
        <taxon>Bacillati</taxon>
        <taxon>Bacillota</taxon>
        <taxon>Clostridia</taxon>
        <taxon>Lachnospirales</taxon>
        <taxon>Lachnospiraceae</taxon>
        <taxon>Coprococcus</taxon>
    </lineage>
</organism>
<dbReference type="NCBIfam" id="TIGR00225">
    <property type="entry name" value="prc"/>
    <property type="match status" value="1"/>
</dbReference>
<evidence type="ECO:0000256" key="5">
    <source>
        <dbReference type="RuleBase" id="RU004404"/>
    </source>
</evidence>
<dbReference type="SUPFAM" id="SSF52096">
    <property type="entry name" value="ClpP/crotonase"/>
    <property type="match status" value="1"/>
</dbReference>
<name>A0AAI9K3B6_9FIRM</name>
<dbReference type="Gene3D" id="3.30.750.44">
    <property type="match status" value="1"/>
</dbReference>
<dbReference type="SMART" id="SM00228">
    <property type="entry name" value="PDZ"/>
    <property type="match status" value="1"/>
</dbReference>